<dbReference type="Proteomes" id="UP001590951">
    <property type="component" value="Unassembled WGS sequence"/>
</dbReference>
<gene>
    <name evidence="3" type="ORF">ABVK25_008861</name>
</gene>
<organism evidence="3 4">
    <name type="scientific">Lepraria finkii</name>
    <dbReference type="NCBI Taxonomy" id="1340010"/>
    <lineage>
        <taxon>Eukaryota</taxon>
        <taxon>Fungi</taxon>
        <taxon>Dikarya</taxon>
        <taxon>Ascomycota</taxon>
        <taxon>Pezizomycotina</taxon>
        <taxon>Lecanoromycetes</taxon>
        <taxon>OSLEUM clade</taxon>
        <taxon>Lecanoromycetidae</taxon>
        <taxon>Lecanorales</taxon>
        <taxon>Lecanorineae</taxon>
        <taxon>Stereocaulaceae</taxon>
        <taxon>Lepraria</taxon>
    </lineage>
</organism>
<proteinExistence type="inferred from homology"/>
<feature type="domain" description="EthD" evidence="2">
    <location>
        <begin position="24"/>
        <end position="121"/>
    </location>
</feature>
<accession>A0ABR4AZ95</accession>
<evidence type="ECO:0000313" key="3">
    <source>
        <dbReference type="EMBL" id="KAL2050800.1"/>
    </source>
</evidence>
<evidence type="ECO:0000313" key="4">
    <source>
        <dbReference type="Proteomes" id="UP001590951"/>
    </source>
</evidence>
<evidence type="ECO:0000256" key="1">
    <source>
        <dbReference type="ARBA" id="ARBA00005986"/>
    </source>
</evidence>
<sequence length="155" mass="17366">MAVISGPVFGSECLFALTICAYRKPGMDEEAYHQYVSEKHAPALTDLMVQNKIVGYTVQHNTSETKKMMGQMFAELPESNVADYDCFIHIVFKDVQDFINVKNDPHYKQVVIPDHGKFADQKRTKMVTGWFERHIAEGQAVAAEDGTKANGVNGH</sequence>
<comment type="caution">
    <text evidence="3">The sequence shown here is derived from an EMBL/GenBank/DDBJ whole genome shotgun (WGS) entry which is preliminary data.</text>
</comment>
<comment type="similarity">
    <text evidence="1">Belongs to the tpcK family.</text>
</comment>
<reference evidence="3 4" key="1">
    <citation type="submission" date="2024-09" db="EMBL/GenBank/DDBJ databases">
        <title>Rethinking Asexuality: The Enigmatic Case of Functional Sexual Genes in Lepraria (Stereocaulaceae).</title>
        <authorList>
            <person name="Doellman M."/>
            <person name="Sun Y."/>
            <person name="Barcenas-Pena A."/>
            <person name="Lumbsch H.T."/>
            <person name="Grewe F."/>
        </authorList>
    </citation>
    <scope>NUCLEOTIDE SEQUENCE [LARGE SCALE GENOMIC DNA]</scope>
    <source>
        <strain evidence="3 4">Grewe 0041</strain>
    </source>
</reference>
<keyword evidence="4" id="KW-1185">Reference proteome</keyword>
<dbReference type="Pfam" id="PF07110">
    <property type="entry name" value="EthD"/>
    <property type="match status" value="1"/>
</dbReference>
<protein>
    <recommendedName>
        <fullName evidence="2">EthD domain-containing protein</fullName>
    </recommendedName>
</protein>
<dbReference type="EMBL" id="JBHFEH010000042">
    <property type="protein sequence ID" value="KAL2050800.1"/>
    <property type="molecule type" value="Genomic_DNA"/>
</dbReference>
<dbReference type="InterPro" id="IPR009799">
    <property type="entry name" value="EthD_dom"/>
</dbReference>
<name>A0ABR4AZ95_9LECA</name>
<dbReference type="SUPFAM" id="SSF54909">
    <property type="entry name" value="Dimeric alpha+beta barrel"/>
    <property type="match status" value="1"/>
</dbReference>
<evidence type="ECO:0000259" key="2">
    <source>
        <dbReference type="Pfam" id="PF07110"/>
    </source>
</evidence>
<dbReference type="Gene3D" id="3.30.70.100">
    <property type="match status" value="1"/>
</dbReference>
<dbReference type="InterPro" id="IPR011008">
    <property type="entry name" value="Dimeric_a/b-barrel"/>
</dbReference>